<dbReference type="PANTHER" id="PTHR33154:SF18">
    <property type="entry name" value="ARSENICAL RESISTANCE OPERON REPRESSOR"/>
    <property type="match status" value="1"/>
</dbReference>
<dbReference type="Proteomes" id="UP000569951">
    <property type="component" value="Unassembled WGS sequence"/>
</dbReference>
<evidence type="ECO:0000259" key="4">
    <source>
        <dbReference type="PROSITE" id="PS50987"/>
    </source>
</evidence>
<dbReference type="PANTHER" id="PTHR33154">
    <property type="entry name" value="TRANSCRIPTIONAL REGULATOR, ARSR FAMILY"/>
    <property type="match status" value="1"/>
</dbReference>
<gene>
    <name evidence="5" type="ORF">HNR42_000782</name>
</gene>
<reference evidence="5 6" key="1">
    <citation type="submission" date="2020-08" db="EMBL/GenBank/DDBJ databases">
        <title>Genomic Encyclopedia of Type Strains, Phase IV (KMG-IV): sequencing the most valuable type-strain genomes for metagenomic binning, comparative biology and taxonomic classification.</title>
        <authorList>
            <person name="Goeker M."/>
        </authorList>
    </citation>
    <scope>NUCLEOTIDE SEQUENCE [LARGE SCALE GENOMIC DNA]</scope>
    <source>
        <strain evidence="5 6">DSM 21458</strain>
    </source>
</reference>
<dbReference type="InterPro" id="IPR036390">
    <property type="entry name" value="WH_DNA-bd_sf"/>
</dbReference>
<organism evidence="5 6">
    <name type="scientific">Deinobacterium chartae</name>
    <dbReference type="NCBI Taxonomy" id="521158"/>
    <lineage>
        <taxon>Bacteria</taxon>
        <taxon>Thermotogati</taxon>
        <taxon>Deinococcota</taxon>
        <taxon>Deinococci</taxon>
        <taxon>Deinococcales</taxon>
        <taxon>Deinococcaceae</taxon>
        <taxon>Deinobacterium</taxon>
    </lineage>
</organism>
<comment type="caution">
    <text evidence="5">The sequence shown here is derived from an EMBL/GenBank/DDBJ whole genome shotgun (WGS) entry which is preliminary data.</text>
</comment>
<dbReference type="SMART" id="SM00418">
    <property type="entry name" value="HTH_ARSR"/>
    <property type="match status" value="1"/>
</dbReference>
<name>A0A841HZE6_9DEIO</name>
<evidence type="ECO:0000313" key="5">
    <source>
        <dbReference type="EMBL" id="MBB6097368.1"/>
    </source>
</evidence>
<dbReference type="InterPro" id="IPR001845">
    <property type="entry name" value="HTH_ArsR_DNA-bd_dom"/>
</dbReference>
<dbReference type="GO" id="GO:0003700">
    <property type="term" value="F:DNA-binding transcription factor activity"/>
    <property type="evidence" value="ECO:0007669"/>
    <property type="project" value="InterPro"/>
</dbReference>
<sequence>MSAAKPLRIIKALAHETRYAIVSLLAQKELCVCDLEALLSLGQSKISYHLALLREVGLVSSEQRGKNAYYRLEREVLYRLGGELLADVMNAGRSGLESYETDLMC</sequence>
<dbReference type="AlphaFoldDB" id="A0A841HZE6"/>
<dbReference type="InterPro" id="IPR011991">
    <property type="entry name" value="ArsR-like_HTH"/>
</dbReference>
<dbReference type="InterPro" id="IPR036388">
    <property type="entry name" value="WH-like_DNA-bd_sf"/>
</dbReference>
<dbReference type="Gene3D" id="1.10.10.10">
    <property type="entry name" value="Winged helix-like DNA-binding domain superfamily/Winged helix DNA-binding domain"/>
    <property type="match status" value="1"/>
</dbReference>
<dbReference type="EMBL" id="JACHHG010000002">
    <property type="protein sequence ID" value="MBB6097368.1"/>
    <property type="molecule type" value="Genomic_DNA"/>
</dbReference>
<evidence type="ECO:0000256" key="1">
    <source>
        <dbReference type="ARBA" id="ARBA00023015"/>
    </source>
</evidence>
<dbReference type="RefSeq" id="WP_343058189.1">
    <property type="nucleotide sequence ID" value="NZ_JACHHG010000002.1"/>
</dbReference>
<dbReference type="SUPFAM" id="SSF46785">
    <property type="entry name" value="Winged helix' DNA-binding domain"/>
    <property type="match status" value="1"/>
</dbReference>
<feature type="domain" description="HTH arsR-type" evidence="4">
    <location>
        <begin position="1"/>
        <end position="92"/>
    </location>
</feature>
<evidence type="ECO:0000256" key="3">
    <source>
        <dbReference type="ARBA" id="ARBA00023163"/>
    </source>
</evidence>
<dbReference type="PRINTS" id="PR00778">
    <property type="entry name" value="HTHARSR"/>
</dbReference>
<dbReference type="PROSITE" id="PS50987">
    <property type="entry name" value="HTH_ARSR_2"/>
    <property type="match status" value="1"/>
</dbReference>
<keyword evidence="6" id="KW-1185">Reference proteome</keyword>
<dbReference type="CDD" id="cd00090">
    <property type="entry name" value="HTH_ARSR"/>
    <property type="match status" value="1"/>
</dbReference>
<accession>A0A841HZE6</accession>
<dbReference type="GO" id="GO:0003677">
    <property type="term" value="F:DNA binding"/>
    <property type="evidence" value="ECO:0007669"/>
    <property type="project" value="UniProtKB-KW"/>
</dbReference>
<dbReference type="NCBIfam" id="NF033788">
    <property type="entry name" value="HTH_metalloreg"/>
    <property type="match status" value="1"/>
</dbReference>
<keyword evidence="3" id="KW-0804">Transcription</keyword>
<keyword evidence="2" id="KW-0238">DNA-binding</keyword>
<evidence type="ECO:0000313" key="6">
    <source>
        <dbReference type="Proteomes" id="UP000569951"/>
    </source>
</evidence>
<evidence type="ECO:0000256" key="2">
    <source>
        <dbReference type="ARBA" id="ARBA00023125"/>
    </source>
</evidence>
<dbReference type="InterPro" id="IPR051081">
    <property type="entry name" value="HTH_MetalResp_TranReg"/>
</dbReference>
<dbReference type="Pfam" id="PF01022">
    <property type="entry name" value="HTH_5"/>
    <property type="match status" value="1"/>
</dbReference>
<proteinExistence type="predicted"/>
<protein>
    <submittedName>
        <fullName evidence="5">ArsR family transcriptional regulator</fullName>
    </submittedName>
</protein>
<keyword evidence="1" id="KW-0805">Transcription regulation</keyword>